<protein>
    <submittedName>
        <fullName evidence="1">Uncharacterized protein</fullName>
    </submittedName>
</protein>
<evidence type="ECO:0000313" key="1">
    <source>
        <dbReference type="EMBL" id="KAK9844737.1"/>
    </source>
</evidence>
<proteinExistence type="predicted"/>
<accession>A0AAW1SFE8</accession>
<dbReference type="Proteomes" id="UP001438707">
    <property type="component" value="Unassembled WGS sequence"/>
</dbReference>
<dbReference type="AlphaFoldDB" id="A0AAW1SFE8"/>
<sequence>MLLEHLLNLELPPGCTPLPGFQRAELQVGGVARGLASVSAGTSVPDMTQPRGIRVIWDHPALTFVPMPKTPEGSLPTQGLTLDEGALDDRLCIHQLGDSLAVSTFVTVWKTAFGGSEMAESPDDYLRAQQTFRVLTGTDWYVPPPAVPSRPIYLLNHAVCDRGGQLVLLHPLSSQENPLPMVYAAARALSGARFGVVSMSEVSELDDSSLDLVHTHLRALQGEDVPGFERRSVPGGLVSVRVGFPVFPGTPGPVAPLPVVPVSLVQPHSATEQTVGGVMVRGARPTNWLEARQRIFELCEYDEAAHRREDLQRKRNDFVASARQRGRGFR</sequence>
<keyword evidence="2" id="KW-1185">Reference proteome</keyword>
<reference evidence="1 2" key="1">
    <citation type="journal article" date="2024" name="Nat. Commun.">
        <title>Phylogenomics reveals the evolutionary origins of lichenization in chlorophyte algae.</title>
        <authorList>
            <person name="Puginier C."/>
            <person name="Libourel C."/>
            <person name="Otte J."/>
            <person name="Skaloud P."/>
            <person name="Haon M."/>
            <person name="Grisel S."/>
            <person name="Petersen M."/>
            <person name="Berrin J.G."/>
            <person name="Delaux P.M."/>
            <person name="Dal Grande F."/>
            <person name="Keller J."/>
        </authorList>
    </citation>
    <scope>NUCLEOTIDE SEQUENCE [LARGE SCALE GENOMIC DNA]</scope>
    <source>
        <strain evidence="1 2">SAG 2145</strain>
    </source>
</reference>
<organism evidence="1 2">
    <name type="scientific">Apatococcus lobatus</name>
    <dbReference type="NCBI Taxonomy" id="904363"/>
    <lineage>
        <taxon>Eukaryota</taxon>
        <taxon>Viridiplantae</taxon>
        <taxon>Chlorophyta</taxon>
        <taxon>core chlorophytes</taxon>
        <taxon>Trebouxiophyceae</taxon>
        <taxon>Chlorellales</taxon>
        <taxon>Chlorellaceae</taxon>
        <taxon>Apatococcus</taxon>
    </lineage>
</organism>
<name>A0AAW1SFE8_9CHLO</name>
<gene>
    <name evidence="1" type="ORF">WJX74_006191</name>
</gene>
<dbReference type="EMBL" id="JALJOS010000001">
    <property type="protein sequence ID" value="KAK9844737.1"/>
    <property type="molecule type" value="Genomic_DNA"/>
</dbReference>
<evidence type="ECO:0000313" key="2">
    <source>
        <dbReference type="Proteomes" id="UP001438707"/>
    </source>
</evidence>
<comment type="caution">
    <text evidence="1">The sequence shown here is derived from an EMBL/GenBank/DDBJ whole genome shotgun (WGS) entry which is preliminary data.</text>
</comment>